<dbReference type="KEGG" id="tps:THAPSDRAFT_20978"/>
<keyword evidence="3" id="KW-1185">Reference proteome</keyword>
<reference evidence="2 3" key="2">
    <citation type="journal article" date="2008" name="Nature">
        <title>The Phaeodactylum genome reveals the evolutionary history of diatom genomes.</title>
        <authorList>
            <person name="Bowler C."/>
            <person name="Allen A.E."/>
            <person name="Badger J.H."/>
            <person name="Grimwood J."/>
            <person name="Jabbari K."/>
            <person name="Kuo A."/>
            <person name="Maheswari U."/>
            <person name="Martens C."/>
            <person name="Maumus F."/>
            <person name="Otillar R.P."/>
            <person name="Rayko E."/>
            <person name="Salamov A."/>
            <person name="Vandepoele K."/>
            <person name="Beszteri B."/>
            <person name="Gruber A."/>
            <person name="Heijde M."/>
            <person name="Katinka M."/>
            <person name="Mock T."/>
            <person name="Valentin K."/>
            <person name="Verret F."/>
            <person name="Berges J.A."/>
            <person name="Brownlee C."/>
            <person name="Cadoret J.P."/>
            <person name="Chiovitti A."/>
            <person name="Choi C.J."/>
            <person name="Coesel S."/>
            <person name="De Martino A."/>
            <person name="Detter J.C."/>
            <person name="Durkin C."/>
            <person name="Falciatore A."/>
            <person name="Fournet J."/>
            <person name="Haruta M."/>
            <person name="Huysman M.J."/>
            <person name="Jenkins B.D."/>
            <person name="Jiroutova K."/>
            <person name="Jorgensen R.E."/>
            <person name="Joubert Y."/>
            <person name="Kaplan A."/>
            <person name="Kroger N."/>
            <person name="Kroth P.G."/>
            <person name="La Roche J."/>
            <person name="Lindquist E."/>
            <person name="Lommer M."/>
            <person name="Martin-Jezequel V."/>
            <person name="Lopez P.J."/>
            <person name="Lucas S."/>
            <person name="Mangogna M."/>
            <person name="McGinnis K."/>
            <person name="Medlin L.K."/>
            <person name="Montsant A."/>
            <person name="Oudot-Le Secq M.P."/>
            <person name="Napoli C."/>
            <person name="Obornik M."/>
            <person name="Parker M.S."/>
            <person name="Petit J.L."/>
            <person name="Porcel B.M."/>
            <person name="Poulsen N."/>
            <person name="Robison M."/>
            <person name="Rychlewski L."/>
            <person name="Rynearson T.A."/>
            <person name="Schmutz J."/>
            <person name="Shapiro H."/>
            <person name="Siaut M."/>
            <person name="Stanley M."/>
            <person name="Sussman M.R."/>
            <person name="Taylor A.R."/>
            <person name="Vardi A."/>
            <person name="von Dassow P."/>
            <person name="Vyverman W."/>
            <person name="Willis A."/>
            <person name="Wyrwicz L.S."/>
            <person name="Rokhsar D.S."/>
            <person name="Weissenbach J."/>
            <person name="Armbrust E.V."/>
            <person name="Green B.R."/>
            <person name="Van de Peer Y."/>
            <person name="Grigoriev I.V."/>
        </authorList>
    </citation>
    <scope>NUCLEOTIDE SEQUENCE [LARGE SCALE GENOMIC DNA]</scope>
    <source>
        <strain evidence="2 3">CCMP1335</strain>
    </source>
</reference>
<feature type="compositionally biased region" description="Basic and acidic residues" evidence="1">
    <location>
        <begin position="410"/>
        <end position="455"/>
    </location>
</feature>
<evidence type="ECO:0000313" key="2">
    <source>
        <dbReference type="EMBL" id="EED96601.1"/>
    </source>
</evidence>
<evidence type="ECO:0000256" key="1">
    <source>
        <dbReference type="SAM" id="MobiDB-lite"/>
    </source>
</evidence>
<proteinExistence type="predicted"/>
<dbReference type="AlphaFoldDB" id="B8BRU0"/>
<dbReference type="HOGENOM" id="CLU_720540_0_0_1"/>
<dbReference type="EMBL" id="CM000638">
    <property type="protein sequence ID" value="EED96601.1"/>
    <property type="molecule type" value="Genomic_DNA"/>
</dbReference>
<gene>
    <name evidence="2" type="ORF">THAPSDRAFT_20978</name>
</gene>
<feature type="region of interest" description="Disordered" evidence="1">
    <location>
        <begin position="410"/>
        <end position="457"/>
    </location>
</feature>
<feature type="region of interest" description="Disordered" evidence="1">
    <location>
        <begin position="355"/>
        <end position="389"/>
    </location>
</feature>
<dbReference type="Proteomes" id="UP000001449">
    <property type="component" value="Chromosome 1"/>
</dbReference>
<accession>B8BRU0</accession>
<dbReference type="InParanoid" id="B8BRU0"/>
<dbReference type="GeneID" id="7453400"/>
<reference evidence="2 3" key="1">
    <citation type="journal article" date="2004" name="Science">
        <title>The genome of the diatom Thalassiosira pseudonana: ecology, evolution, and metabolism.</title>
        <authorList>
            <person name="Armbrust E.V."/>
            <person name="Berges J.A."/>
            <person name="Bowler C."/>
            <person name="Green B.R."/>
            <person name="Martinez D."/>
            <person name="Putnam N.H."/>
            <person name="Zhou S."/>
            <person name="Allen A.E."/>
            <person name="Apt K.E."/>
            <person name="Bechner M."/>
            <person name="Brzezinski M.A."/>
            <person name="Chaal B.K."/>
            <person name="Chiovitti A."/>
            <person name="Davis A.K."/>
            <person name="Demarest M.S."/>
            <person name="Detter J.C."/>
            <person name="Glavina T."/>
            <person name="Goodstein D."/>
            <person name="Hadi M.Z."/>
            <person name="Hellsten U."/>
            <person name="Hildebrand M."/>
            <person name="Jenkins B.D."/>
            <person name="Jurka J."/>
            <person name="Kapitonov V.V."/>
            <person name="Kroger N."/>
            <person name="Lau W.W."/>
            <person name="Lane T.W."/>
            <person name="Larimer F.W."/>
            <person name="Lippmeier J.C."/>
            <person name="Lucas S."/>
            <person name="Medina M."/>
            <person name="Montsant A."/>
            <person name="Obornik M."/>
            <person name="Parker M.S."/>
            <person name="Palenik B."/>
            <person name="Pazour G.J."/>
            <person name="Richardson P.M."/>
            <person name="Rynearson T.A."/>
            <person name="Saito M.A."/>
            <person name="Schwartz D.C."/>
            <person name="Thamatrakoln K."/>
            <person name="Valentin K."/>
            <person name="Vardi A."/>
            <person name="Wilkerson F.P."/>
            <person name="Rokhsar D.S."/>
        </authorList>
    </citation>
    <scope>NUCLEOTIDE SEQUENCE [LARGE SCALE GENOMIC DNA]</scope>
    <source>
        <strain evidence="2 3">CCMP1335</strain>
    </source>
</reference>
<dbReference type="RefSeq" id="XP_002286960.1">
    <property type="nucleotide sequence ID" value="XM_002286924.1"/>
</dbReference>
<dbReference type="OMA" id="GGREEWM"/>
<organism evidence="2 3">
    <name type="scientific">Thalassiosira pseudonana</name>
    <name type="common">Marine diatom</name>
    <name type="synonym">Cyclotella nana</name>
    <dbReference type="NCBI Taxonomy" id="35128"/>
    <lineage>
        <taxon>Eukaryota</taxon>
        <taxon>Sar</taxon>
        <taxon>Stramenopiles</taxon>
        <taxon>Ochrophyta</taxon>
        <taxon>Bacillariophyta</taxon>
        <taxon>Coscinodiscophyceae</taxon>
        <taxon>Thalassiosirophycidae</taxon>
        <taxon>Thalassiosirales</taxon>
        <taxon>Thalassiosiraceae</taxon>
        <taxon>Thalassiosira</taxon>
    </lineage>
</organism>
<protein>
    <submittedName>
        <fullName evidence="2">Uncharacterized protein</fullName>
    </submittedName>
</protein>
<dbReference type="eggNOG" id="ENOG502SDK1">
    <property type="taxonomic scope" value="Eukaryota"/>
</dbReference>
<dbReference type="PaxDb" id="35128-Thaps20978"/>
<feature type="region of interest" description="Disordered" evidence="1">
    <location>
        <begin position="285"/>
        <end position="313"/>
    </location>
</feature>
<sequence>MTSLEQGGMPLMFIQLSRGTEFNLSSMPDRRLANLLNEVFLSLKVHGMELGDNGSWGWLTTSSKGSRRNHDALALLRLVRALLNGVGITMSAFGGYERKQRMVREQRQKVLQKQIEERDEQMKIVDAKETQQQSVISETNNERTMEENEQEIMQRKRVERMTSQLLSRFDPQNTSNSALAGELKGICDLLLEGESVQLDGIENVKLKATMAKLFKLVGLELVEMDDEEDSEEDGYGEQTAGTDDVEKSFGYALPESISIRATVASNLDEVLRVCRFQSSDGKEGAPVAWAASKKEEAVQMESSSDEDEGPAPMGTIAAVNQSKRKRIMPVKNPSELVDEGGREEWMMVPGEHDFLKGIQAGGSKSTSSRTFKNEKNRGQSIAPVSFNAGPINPEVLAEVNAIQKAYEESRGPSLLDAHRQQQQDLKEQQQGRKAKDFQWSRDKNLDDGRRVDKNALHQVLGGASTELKSKFHGSHG</sequence>
<evidence type="ECO:0000313" key="3">
    <source>
        <dbReference type="Proteomes" id="UP000001449"/>
    </source>
</evidence>
<name>B8BRU0_THAPS</name>